<dbReference type="Gene3D" id="3.40.50.720">
    <property type="entry name" value="NAD(P)-binding Rossmann-like Domain"/>
    <property type="match status" value="1"/>
</dbReference>
<dbReference type="PRINTS" id="PR00081">
    <property type="entry name" value="GDHRDH"/>
</dbReference>
<evidence type="ECO:0000256" key="2">
    <source>
        <dbReference type="ARBA" id="ARBA00023002"/>
    </source>
</evidence>
<keyword evidence="2" id="KW-0560">Oxidoreductase</keyword>
<evidence type="ECO:0000313" key="5">
    <source>
        <dbReference type="Proteomes" id="UP001165267"/>
    </source>
</evidence>
<evidence type="ECO:0000256" key="1">
    <source>
        <dbReference type="ARBA" id="ARBA00006484"/>
    </source>
</evidence>
<dbReference type="PANTHER" id="PTHR43391">
    <property type="entry name" value="RETINOL DEHYDROGENASE-RELATED"/>
    <property type="match status" value="1"/>
</dbReference>
<dbReference type="PRINTS" id="PR00080">
    <property type="entry name" value="SDRFAMILY"/>
</dbReference>
<name>A0ABT1XHJ1_9BURK</name>
<evidence type="ECO:0000313" key="4">
    <source>
        <dbReference type="EMBL" id="MCR2746758.1"/>
    </source>
</evidence>
<dbReference type="InterPro" id="IPR020904">
    <property type="entry name" value="Sc_DH/Rdtase_CS"/>
</dbReference>
<dbReference type="SUPFAM" id="SSF51735">
    <property type="entry name" value="NAD(P)-binding Rossmann-fold domains"/>
    <property type="match status" value="1"/>
</dbReference>
<dbReference type="PANTHER" id="PTHR43391:SF26">
    <property type="entry name" value="BLL7251 PROTEIN"/>
    <property type="match status" value="1"/>
</dbReference>
<dbReference type="InterPro" id="IPR002347">
    <property type="entry name" value="SDR_fam"/>
</dbReference>
<comment type="caution">
    <text evidence="4">The sequence shown here is derived from an EMBL/GenBank/DDBJ whole genome shotgun (WGS) entry which is preliminary data.</text>
</comment>
<reference evidence="4" key="1">
    <citation type="submission" date="2022-07" db="EMBL/GenBank/DDBJ databases">
        <authorList>
            <person name="Xamxidin M."/>
        </authorList>
    </citation>
    <scope>NUCLEOTIDE SEQUENCE</scope>
    <source>
        <strain evidence="4">YS8-69</strain>
    </source>
</reference>
<dbReference type="EMBL" id="JANKHG010000017">
    <property type="protein sequence ID" value="MCR2746758.1"/>
    <property type="molecule type" value="Genomic_DNA"/>
</dbReference>
<accession>A0ABT1XHJ1</accession>
<evidence type="ECO:0000256" key="3">
    <source>
        <dbReference type="RuleBase" id="RU000363"/>
    </source>
</evidence>
<keyword evidence="5" id="KW-1185">Reference proteome</keyword>
<proteinExistence type="inferred from homology"/>
<dbReference type="NCBIfam" id="NF004843">
    <property type="entry name" value="PRK06194.1"/>
    <property type="match status" value="1"/>
</dbReference>
<protein>
    <submittedName>
        <fullName evidence="4">SDR family NAD(P)-dependent oxidoreductase</fullName>
    </submittedName>
</protein>
<dbReference type="CDD" id="cd05233">
    <property type="entry name" value="SDR_c"/>
    <property type="match status" value="1"/>
</dbReference>
<dbReference type="InterPro" id="IPR036291">
    <property type="entry name" value="NAD(P)-bd_dom_sf"/>
</dbReference>
<gene>
    <name evidence="4" type="ORF">NSP04_08860</name>
</gene>
<organism evidence="4 5">
    <name type="scientific">Limnobacter parvus</name>
    <dbReference type="NCBI Taxonomy" id="2939690"/>
    <lineage>
        <taxon>Bacteria</taxon>
        <taxon>Pseudomonadati</taxon>
        <taxon>Pseudomonadota</taxon>
        <taxon>Betaproteobacteria</taxon>
        <taxon>Burkholderiales</taxon>
        <taxon>Burkholderiaceae</taxon>
        <taxon>Limnobacter</taxon>
    </lineage>
</organism>
<sequence length="279" mass="29920">MNNFKGKTAVITGAASGIGLAFAKHAAAQGMNVVLADIDETALAQAVRQLGLPAERILAIRTDVRHAAEIKALADAAYKQFDAVHLLFNNAGVALARTTWEHTVADWEWILQVNLWSVVHGISEFLPRMQAQGGPAHIVNTASVAGLVSNPGMAAYNVSKHGVVTLSETLSLELQMTQSPIGISLLCPAWVPTGIGNSERNRPSDVAQTNPIEGLTAQLNKRIGKAIASGQLTAEDMAAETFTAIAEKRFYVIPHSYMVPVIETRMKEILTQQNPTLPK</sequence>
<dbReference type="PROSITE" id="PS00061">
    <property type="entry name" value="ADH_SHORT"/>
    <property type="match status" value="1"/>
</dbReference>
<comment type="similarity">
    <text evidence="1 3">Belongs to the short-chain dehydrogenases/reductases (SDR) family.</text>
</comment>
<dbReference type="Proteomes" id="UP001165267">
    <property type="component" value="Unassembled WGS sequence"/>
</dbReference>
<dbReference type="RefSeq" id="WP_257511972.1">
    <property type="nucleotide sequence ID" value="NZ_JANKHG010000017.1"/>
</dbReference>
<dbReference type="Pfam" id="PF00106">
    <property type="entry name" value="adh_short"/>
    <property type="match status" value="1"/>
</dbReference>